<keyword evidence="2" id="KW-1185">Reference proteome</keyword>
<evidence type="ECO:0000313" key="1">
    <source>
        <dbReference type="EMBL" id="GFR00664.1"/>
    </source>
</evidence>
<proteinExistence type="predicted"/>
<gene>
    <name evidence="1" type="ORF">TNCT_497331</name>
</gene>
<protein>
    <submittedName>
        <fullName evidence="1">Uncharacterized protein</fullName>
    </submittedName>
</protein>
<name>A0A8X6HCU4_TRICU</name>
<organism evidence="1 2">
    <name type="scientific">Trichonephila clavata</name>
    <name type="common">Joro spider</name>
    <name type="synonym">Nephila clavata</name>
    <dbReference type="NCBI Taxonomy" id="2740835"/>
    <lineage>
        <taxon>Eukaryota</taxon>
        <taxon>Metazoa</taxon>
        <taxon>Ecdysozoa</taxon>
        <taxon>Arthropoda</taxon>
        <taxon>Chelicerata</taxon>
        <taxon>Arachnida</taxon>
        <taxon>Araneae</taxon>
        <taxon>Araneomorphae</taxon>
        <taxon>Entelegynae</taxon>
        <taxon>Araneoidea</taxon>
        <taxon>Nephilidae</taxon>
        <taxon>Trichonephila</taxon>
    </lineage>
</organism>
<dbReference type="EMBL" id="BMAO01035025">
    <property type="protein sequence ID" value="GFR00664.1"/>
    <property type="molecule type" value="Genomic_DNA"/>
</dbReference>
<accession>A0A8X6HCU4</accession>
<sequence length="124" mass="14217">MDELVLSSDSMGMQEFNDVLSSIPREWMSSMTFFHPIPRNDEFNDVLSSDSTGMDEFNDVLSSDSTGMDEFNDVLSSDSTGGRNSMSGFNRVIVVRKIYLYSFIRLHGQVSHFTRFHGRQQFHE</sequence>
<comment type="caution">
    <text evidence="1">The sequence shown here is derived from an EMBL/GenBank/DDBJ whole genome shotgun (WGS) entry which is preliminary data.</text>
</comment>
<reference evidence="1" key="1">
    <citation type="submission" date="2020-07" db="EMBL/GenBank/DDBJ databases">
        <title>Multicomponent nature underlies the extraordinary mechanical properties of spider dragline silk.</title>
        <authorList>
            <person name="Kono N."/>
            <person name="Nakamura H."/>
            <person name="Mori M."/>
            <person name="Yoshida Y."/>
            <person name="Ohtoshi R."/>
            <person name="Malay A.D."/>
            <person name="Moran D.A.P."/>
            <person name="Tomita M."/>
            <person name="Numata K."/>
            <person name="Arakawa K."/>
        </authorList>
    </citation>
    <scope>NUCLEOTIDE SEQUENCE</scope>
</reference>
<dbReference type="Proteomes" id="UP000887116">
    <property type="component" value="Unassembled WGS sequence"/>
</dbReference>
<dbReference type="AlphaFoldDB" id="A0A8X6HCU4"/>
<evidence type="ECO:0000313" key="2">
    <source>
        <dbReference type="Proteomes" id="UP000887116"/>
    </source>
</evidence>